<dbReference type="InterPro" id="IPR050073">
    <property type="entry name" value="2-IPM_HCS-like"/>
</dbReference>
<dbReference type="InterPro" id="IPR002034">
    <property type="entry name" value="AIPM/Hcit_synth_CS"/>
</dbReference>
<dbReference type="PROSITE" id="PS00816">
    <property type="entry name" value="AIPM_HOMOCIT_SYNTH_2"/>
    <property type="match status" value="1"/>
</dbReference>
<keyword evidence="4" id="KW-0432">Leucine biosynthesis</keyword>
<evidence type="ECO:0000256" key="7">
    <source>
        <dbReference type="ARBA" id="ARBA00023211"/>
    </source>
</evidence>
<feature type="region of interest" description="Disordered" evidence="11">
    <location>
        <begin position="340"/>
        <end position="362"/>
    </location>
</feature>
<dbReference type="GO" id="GO:0003852">
    <property type="term" value="F:2-isopropylmalate synthase activity"/>
    <property type="evidence" value="ECO:0007669"/>
    <property type="project" value="UniProtKB-EC"/>
</dbReference>
<dbReference type="PROSITE" id="PS50991">
    <property type="entry name" value="PYR_CT"/>
    <property type="match status" value="1"/>
</dbReference>
<protein>
    <recommendedName>
        <fullName evidence="3">2-isopropylmalate synthase</fullName>
        <ecNumber evidence="3">2.3.3.13</ecNumber>
    </recommendedName>
</protein>
<name>A0A9J6RNJ2_9GAMM</name>
<evidence type="ECO:0000256" key="5">
    <source>
        <dbReference type="ARBA" id="ARBA00022605"/>
    </source>
</evidence>
<comment type="pathway">
    <text evidence="1">Amino-acid biosynthesis; L-leucine biosynthesis; L-leucine from 3-methyl-2-oxobutanoate: step 1/4.</text>
</comment>
<evidence type="ECO:0000256" key="4">
    <source>
        <dbReference type="ARBA" id="ARBA00022430"/>
    </source>
</evidence>
<dbReference type="Gene3D" id="3.20.20.70">
    <property type="entry name" value="Aldolase class I"/>
    <property type="match status" value="1"/>
</dbReference>
<evidence type="ECO:0000256" key="11">
    <source>
        <dbReference type="SAM" id="MobiDB-lite"/>
    </source>
</evidence>
<dbReference type="Pfam" id="PF00682">
    <property type="entry name" value="HMGL-like"/>
    <property type="match status" value="1"/>
</dbReference>
<dbReference type="InterPro" id="IPR054691">
    <property type="entry name" value="LeuA/HCS_post-cat"/>
</dbReference>
<feature type="compositionally biased region" description="Basic and acidic residues" evidence="11">
    <location>
        <begin position="353"/>
        <end position="362"/>
    </location>
</feature>
<dbReference type="EC" id="2.3.3.13" evidence="3"/>
<keyword evidence="8" id="KW-0100">Branched-chain amino acid biosynthesis</keyword>
<dbReference type="PANTHER" id="PTHR10277">
    <property type="entry name" value="HOMOCITRATE SYNTHASE-RELATED"/>
    <property type="match status" value="1"/>
</dbReference>
<keyword evidence="14" id="KW-1185">Reference proteome</keyword>
<feature type="domain" description="Pyruvate carboxyltransferase" evidence="12">
    <location>
        <begin position="20"/>
        <end position="281"/>
    </location>
</feature>
<keyword evidence="7" id="KW-0464">Manganese</keyword>
<keyword evidence="5" id="KW-0028">Amino-acid biosynthesis</keyword>
<evidence type="ECO:0000256" key="3">
    <source>
        <dbReference type="ARBA" id="ARBA00012973"/>
    </source>
</evidence>
<dbReference type="EMBL" id="JAPTGG010000009">
    <property type="protein sequence ID" value="MCZ0865914.1"/>
    <property type="molecule type" value="Genomic_DNA"/>
</dbReference>
<accession>A0A9J6RNJ2</accession>
<dbReference type="AlphaFoldDB" id="A0A9J6RNJ2"/>
<dbReference type="RefSeq" id="WP_258332064.1">
    <property type="nucleotide sequence ID" value="NZ_JAPTGG010000009.1"/>
</dbReference>
<gene>
    <name evidence="13" type="ORF">O0V09_11925</name>
</gene>
<dbReference type="PANTHER" id="PTHR10277:SF9">
    <property type="entry name" value="2-ISOPROPYLMALATE SYNTHASE 1, CHLOROPLASTIC-RELATED"/>
    <property type="match status" value="1"/>
</dbReference>
<comment type="caution">
    <text evidence="13">The sequence shown here is derived from an EMBL/GenBank/DDBJ whole genome shotgun (WGS) entry which is preliminary data.</text>
</comment>
<comment type="function">
    <text evidence="9">Catalyzes the condensation of the acetyl group of acetyl-CoA with 3-methyl-2-oxobutanoate (2-ketoisovalerate) to form 3-carboxy-3-hydroxy-4-methylpentanoate (2-isopropylmalate).</text>
</comment>
<dbReference type="SUPFAM" id="SSF51569">
    <property type="entry name" value="Aldolase"/>
    <property type="match status" value="1"/>
</dbReference>
<reference evidence="13 14" key="1">
    <citation type="submission" date="2022-12" db="EMBL/GenBank/DDBJ databases">
        <title>Dasania phycosphaerae sp. nov., isolated from particulate material of the south coast of Korea.</title>
        <authorList>
            <person name="Jiang Y."/>
        </authorList>
    </citation>
    <scope>NUCLEOTIDE SEQUENCE [LARGE SCALE GENOMIC DNA]</scope>
    <source>
        <strain evidence="13 14">GY-19</strain>
    </source>
</reference>
<evidence type="ECO:0000313" key="13">
    <source>
        <dbReference type="EMBL" id="MCZ0865914.1"/>
    </source>
</evidence>
<evidence type="ECO:0000313" key="14">
    <source>
        <dbReference type="Proteomes" id="UP001069090"/>
    </source>
</evidence>
<evidence type="ECO:0000256" key="8">
    <source>
        <dbReference type="ARBA" id="ARBA00023304"/>
    </source>
</evidence>
<organism evidence="13 14">
    <name type="scientific">Dasania phycosphaerae</name>
    <dbReference type="NCBI Taxonomy" id="2950436"/>
    <lineage>
        <taxon>Bacteria</taxon>
        <taxon>Pseudomonadati</taxon>
        <taxon>Pseudomonadota</taxon>
        <taxon>Gammaproteobacteria</taxon>
        <taxon>Cellvibrionales</taxon>
        <taxon>Spongiibacteraceae</taxon>
        <taxon>Dasania</taxon>
    </lineage>
</organism>
<keyword evidence="6 10" id="KW-0808">Transferase</keyword>
<dbReference type="PROSITE" id="PS00815">
    <property type="entry name" value="AIPM_HOMOCIT_SYNTH_1"/>
    <property type="match status" value="1"/>
</dbReference>
<comment type="similarity">
    <text evidence="2">Belongs to the alpha-IPM synthase/homocitrate synthase family. LeuA type 1 subfamily.</text>
</comment>
<evidence type="ECO:0000256" key="2">
    <source>
        <dbReference type="ARBA" id="ARBA00009396"/>
    </source>
</evidence>
<evidence type="ECO:0000256" key="1">
    <source>
        <dbReference type="ARBA" id="ARBA00004689"/>
    </source>
</evidence>
<dbReference type="InterPro" id="IPR013785">
    <property type="entry name" value="Aldolase_TIM"/>
</dbReference>
<sequence>MKPIEIYKKKEMVTMSVRHIKILDTTLRDGEQAPGHEMNFINKLRLFTRIHDLNVDYIEAGFPVSNETDYKLCQSLSVIDERPTLTVFSRPTDSDIKTTSKCITNKENVQLQLLLSSSDIHIKKKRRYTIEDEIENAKRGIEKARKCGFNEISLGLEDSSRASHENLEKILCSLKDSGYQTVVYADTVGCATPSHASKDIQFIKTLVDDSVDVSGHFHDDLGLALANALVAIEAGANTIQTTILGIGERCGNTPIEQLAAVLHYKKEQYNAYTNINLDKLYPLSKDLVKMLEIPISLTRPVVGVNSFSTQAGIHINGLLKDREIYEYVHPEDFGRKMTISKSKHSGSSTTYKKRNEIEYETT</sequence>
<dbReference type="Gene3D" id="1.10.238.260">
    <property type="match status" value="1"/>
</dbReference>
<evidence type="ECO:0000256" key="9">
    <source>
        <dbReference type="ARBA" id="ARBA00037629"/>
    </source>
</evidence>
<proteinExistence type="inferred from homology"/>
<dbReference type="Pfam" id="PF22617">
    <property type="entry name" value="HCS_D2"/>
    <property type="match status" value="1"/>
</dbReference>
<evidence type="ECO:0000259" key="12">
    <source>
        <dbReference type="PROSITE" id="PS50991"/>
    </source>
</evidence>
<evidence type="ECO:0000256" key="10">
    <source>
        <dbReference type="RuleBase" id="RU003523"/>
    </source>
</evidence>
<evidence type="ECO:0000256" key="6">
    <source>
        <dbReference type="ARBA" id="ARBA00022679"/>
    </source>
</evidence>
<dbReference type="GO" id="GO:0009098">
    <property type="term" value="P:L-leucine biosynthetic process"/>
    <property type="evidence" value="ECO:0007669"/>
    <property type="project" value="UniProtKB-KW"/>
</dbReference>
<dbReference type="InterPro" id="IPR000891">
    <property type="entry name" value="PYR_CT"/>
</dbReference>
<dbReference type="Proteomes" id="UP001069090">
    <property type="component" value="Unassembled WGS sequence"/>
</dbReference>